<dbReference type="STRING" id="205917.A0A4Y9ZE74"/>
<evidence type="ECO:0008006" key="11">
    <source>
        <dbReference type="Google" id="ProtNLM"/>
    </source>
</evidence>
<dbReference type="PANTHER" id="PTHR23063:SF60">
    <property type="entry name" value="LYSOPHOSPHATIDIC ACID:OLEOYL-COA ACYLTRANSFERASE 1"/>
    <property type="match status" value="1"/>
</dbReference>
<evidence type="ECO:0000256" key="8">
    <source>
        <dbReference type="SAM" id="Phobius"/>
    </source>
</evidence>
<evidence type="ECO:0000256" key="7">
    <source>
        <dbReference type="SAM" id="MobiDB-lite"/>
    </source>
</evidence>
<dbReference type="Proteomes" id="UP000298327">
    <property type="component" value="Unassembled WGS sequence"/>
</dbReference>
<keyword evidence="6" id="KW-0012">Acyltransferase</keyword>
<dbReference type="AlphaFoldDB" id="A0A4Y9ZE74"/>
<keyword evidence="5 8" id="KW-0472">Membrane</keyword>
<feature type="transmembrane region" description="Helical" evidence="8">
    <location>
        <begin position="76"/>
        <end position="100"/>
    </location>
</feature>
<keyword evidence="4" id="KW-0443">Lipid metabolism</keyword>
<keyword evidence="2 8" id="KW-0812">Transmembrane</keyword>
<proteinExistence type="predicted"/>
<gene>
    <name evidence="9" type="ORF">EVG20_g255</name>
</gene>
<evidence type="ECO:0000256" key="1">
    <source>
        <dbReference type="ARBA" id="ARBA00022679"/>
    </source>
</evidence>
<protein>
    <recommendedName>
        <fullName evidence="11">Phospholipid/glycerol acyltransferase domain-containing protein</fullName>
    </recommendedName>
</protein>
<evidence type="ECO:0000313" key="10">
    <source>
        <dbReference type="Proteomes" id="UP000298327"/>
    </source>
</evidence>
<evidence type="ECO:0000256" key="6">
    <source>
        <dbReference type="ARBA" id="ARBA00023315"/>
    </source>
</evidence>
<accession>A0A4Y9ZE74</accession>
<keyword evidence="1" id="KW-0808">Transferase</keyword>
<reference evidence="9 10" key="1">
    <citation type="submission" date="2019-02" db="EMBL/GenBank/DDBJ databases">
        <title>Genome sequencing of the rare red list fungi Dentipellis fragilis.</title>
        <authorList>
            <person name="Buettner E."/>
            <person name="Kellner H."/>
        </authorList>
    </citation>
    <scope>NUCLEOTIDE SEQUENCE [LARGE SCALE GENOMIC DNA]</scope>
    <source>
        <strain evidence="9 10">DSM 105465</strain>
    </source>
</reference>
<evidence type="ECO:0000256" key="4">
    <source>
        <dbReference type="ARBA" id="ARBA00023098"/>
    </source>
</evidence>
<feature type="transmembrane region" description="Helical" evidence="8">
    <location>
        <begin position="47"/>
        <end position="70"/>
    </location>
</feature>
<keyword evidence="10" id="KW-1185">Reference proteome</keyword>
<dbReference type="GO" id="GO:0006629">
    <property type="term" value="P:lipid metabolic process"/>
    <property type="evidence" value="ECO:0007669"/>
    <property type="project" value="UniProtKB-KW"/>
</dbReference>
<evidence type="ECO:0000256" key="5">
    <source>
        <dbReference type="ARBA" id="ARBA00023136"/>
    </source>
</evidence>
<keyword evidence="3 8" id="KW-1133">Transmembrane helix</keyword>
<dbReference type="EMBL" id="SEOQ01000006">
    <property type="protein sequence ID" value="TFY72754.1"/>
    <property type="molecule type" value="Genomic_DNA"/>
</dbReference>
<evidence type="ECO:0000256" key="3">
    <source>
        <dbReference type="ARBA" id="ARBA00022989"/>
    </source>
</evidence>
<sequence>MEKYSAFRDPGTGIQPFLTPVPPVGSNALLTNLTLPLRYVVGIIRTLLIFILAALHIVLVEGVCLILQPIPPLHRLIAGILTSITCRSILLFLGLWWIPVEYVTKKRGRNASKPQPWKPKAGDIIVANWSSWIELLWLAFRFNPVFVLPVSEPAPPASSNIDSAAISRTPGRRTGTGSAALSTPTRTPTKRRPIVGFCTTSLLKAITFTGQAPLSTSDVDDSSYSSLEDLRRSVDRPIVIFPECTTTNNRGLLKFADVFKGIKVPVKDFQVFIACFRYDPPTAFSPTATHSIPTQMNPLAHLFTLASSFKPAPLSVRLLSASEGPSSPLFMASEVITADVGDDILAAVCEGLILQLGKFKRLTMGWEDKASFLEFYRQKR</sequence>
<feature type="region of interest" description="Disordered" evidence="7">
    <location>
        <begin position="155"/>
        <end position="188"/>
    </location>
</feature>
<comment type="caution">
    <text evidence="9">The sequence shown here is derived from an EMBL/GenBank/DDBJ whole genome shotgun (WGS) entry which is preliminary data.</text>
</comment>
<name>A0A4Y9ZE74_9AGAM</name>
<organism evidence="9 10">
    <name type="scientific">Dentipellis fragilis</name>
    <dbReference type="NCBI Taxonomy" id="205917"/>
    <lineage>
        <taxon>Eukaryota</taxon>
        <taxon>Fungi</taxon>
        <taxon>Dikarya</taxon>
        <taxon>Basidiomycota</taxon>
        <taxon>Agaricomycotina</taxon>
        <taxon>Agaricomycetes</taxon>
        <taxon>Russulales</taxon>
        <taxon>Hericiaceae</taxon>
        <taxon>Dentipellis</taxon>
    </lineage>
</organism>
<dbReference type="PANTHER" id="PTHR23063">
    <property type="entry name" value="PHOSPHOLIPID ACYLTRANSFERASE"/>
    <property type="match status" value="1"/>
</dbReference>
<evidence type="ECO:0000313" key="9">
    <source>
        <dbReference type="EMBL" id="TFY72754.1"/>
    </source>
</evidence>
<dbReference type="GO" id="GO:0016746">
    <property type="term" value="F:acyltransferase activity"/>
    <property type="evidence" value="ECO:0007669"/>
    <property type="project" value="UniProtKB-KW"/>
</dbReference>
<evidence type="ECO:0000256" key="2">
    <source>
        <dbReference type="ARBA" id="ARBA00022692"/>
    </source>
</evidence>
<dbReference type="OrthoDB" id="272512at2759"/>